<dbReference type="PANTHER" id="PTHR43668">
    <property type="entry name" value="ALLANTOINASE"/>
    <property type="match status" value="1"/>
</dbReference>
<dbReference type="PROSITE" id="PS00483">
    <property type="entry name" value="DIHYDROOROTASE_2"/>
    <property type="match status" value="1"/>
</dbReference>
<name>A0ABP5XEU8_9ACTN</name>
<dbReference type="Pfam" id="PF01979">
    <property type="entry name" value="Amidohydro_1"/>
    <property type="match status" value="1"/>
</dbReference>
<evidence type="ECO:0000313" key="8">
    <source>
        <dbReference type="EMBL" id="GAA2448344.1"/>
    </source>
</evidence>
<evidence type="ECO:0000256" key="3">
    <source>
        <dbReference type="ARBA" id="ARBA00010286"/>
    </source>
</evidence>
<sequence>MDRLTTHPTPYDLVVTDARIVTPHGVRPGHLAVADGRIARILPSGETPPPARRTLRARGLHLLPGVIDSHVHFRTPGLTHKEDWAHGSRAAAAGGVTTVIDMPNTRPALHTVERAHQKAELIEGTSLVDFRFHFGVSPHTVETIRDLSPRVATSVKVFMTGHHTAPDVIHDPKVLARVFAVAAETGIRLVLHAEDDGVFALLDRRQGTPRHYDQYERTRPRSGGIVAVTKIIELVRRYGTAAHVLHVSSAEEADLLAAARHIGLPITYETTPHHLSFTAADTHRLGARIRLSPAIRHSDDQQRLWDALVGGEISTLGSDHAPHTIEEKSRPAPDAPPGLPGVQELLTAVFTGLRRRFPHTSVDDSLTLLARVCSAEPARLFGLDQQKGSLTEGLDADLVLFDPEATWLMSARHAHTKNHWSAYEGWTFTGRPTTTIRRGEIIWDGTSFGPAGGVWLDARNPLATEEPATPHHPRATREPAPAP</sequence>
<dbReference type="SUPFAM" id="SSF51556">
    <property type="entry name" value="Metallo-dependent hydrolases"/>
    <property type="match status" value="1"/>
</dbReference>
<keyword evidence="9" id="KW-1185">Reference proteome</keyword>
<feature type="region of interest" description="Disordered" evidence="6">
    <location>
        <begin position="316"/>
        <end position="338"/>
    </location>
</feature>
<evidence type="ECO:0000256" key="6">
    <source>
        <dbReference type="SAM" id="MobiDB-lite"/>
    </source>
</evidence>
<dbReference type="InterPro" id="IPR006680">
    <property type="entry name" value="Amidohydro-rel"/>
</dbReference>
<dbReference type="InterPro" id="IPR032466">
    <property type="entry name" value="Metal_Hydrolase"/>
</dbReference>
<organism evidence="8 9">
    <name type="scientific">Streptomyces glaucus</name>
    <dbReference type="NCBI Taxonomy" id="284029"/>
    <lineage>
        <taxon>Bacteria</taxon>
        <taxon>Bacillati</taxon>
        <taxon>Actinomycetota</taxon>
        <taxon>Actinomycetes</taxon>
        <taxon>Kitasatosporales</taxon>
        <taxon>Streptomycetaceae</taxon>
        <taxon>Streptomyces</taxon>
    </lineage>
</organism>
<keyword evidence="5" id="KW-0378">Hydrolase</keyword>
<comment type="similarity">
    <text evidence="3">Belongs to the metallo-dependent hydrolases superfamily. DHOase family. Class I DHOase subfamily.</text>
</comment>
<dbReference type="SUPFAM" id="SSF51338">
    <property type="entry name" value="Composite domain of metallo-dependent hydrolases"/>
    <property type="match status" value="1"/>
</dbReference>
<evidence type="ECO:0000313" key="9">
    <source>
        <dbReference type="Proteomes" id="UP001500460"/>
    </source>
</evidence>
<evidence type="ECO:0000256" key="5">
    <source>
        <dbReference type="ARBA" id="ARBA00022801"/>
    </source>
</evidence>
<keyword evidence="4" id="KW-0479">Metal-binding</keyword>
<dbReference type="NCBIfam" id="TIGR00857">
    <property type="entry name" value="pyrC_multi"/>
    <property type="match status" value="1"/>
</dbReference>
<evidence type="ECO:0000256" key="4">
    <source>
        <dbReference type="ARBA" id="ARBA00022723"/>
    </source>
</evidence>
<dbReference type="RefSeq" id="WP_344606396.1">
    <property type="nucleotide sequence ID" value="NZ_BAAATK010000033.1"/>
</dbReference>
<dbReference type="Proteomes" id="UP001500460">
    <property type="component" value="Unassembled WGS sequence"/>
</dbReference>
<dbReference type="PROSITE" id="PS00482">
    <property type="entry name" value="DIHYDROOROTASE_1"/>
    <property type="match status" value="1"/>
</dbReference>
<proteinExistence type="inferred from homology"/>
<dbReference type="InterPro" id="IPR011059">
    <property type="entry name" value="Metal-dep_hydrolase_composite"/>
</dbReference>
<comment type="cofactor">
    <cofactor evidence="1">
        <name>Zn(2+)</name>
        <dbReference type="ChEBI" id="CHEBI:29105"/>
    </cofactor>
</comment>
<evidence type="ECO:0000256" key="2">
    <source>
        <dbReference type="ARBA" id="ARBA00002368"/>
    </source>
</evidence>
<evidence type="ECO:0000256" key="1">
    <source>
        <dbReference type="ARBA" id="ARBA00001947"/>
    </source>
</evidence>
<dbReference type="PANTHER" id="PTHR43668:SF2">
    <property type="entry name" value="ALLANTOINASE"/>
    <property type="match status" value="1"/>
</dbReference>
<comment type="function">
    <text evidence="2">Catalyzes the reversible cyclization of carbamoyl aspartate to dihydroorotate.</text>
</comment>
<accession>A0ABP5XEU8</accession>
<dbReference type="Gene3D" id="3.20.20.140">
    <property type="entry name" value="Metal-dependent hydrolases"/>
    <property type="match status" value="1"/>
</dbReference>
<reference evidence="9" key="1">
    <citation type="journal article" date="2019" name="Int. J. Syst. Evol. Microbiol.">
        <title>The Global Catalogue of Microorganisms (GCM) 10K type strain sequencing project: providing services to taxonomists for standard genome sequencing and annotation.</title>
        <authorList>
            <consortium name="The Broad Institute Genomics Platform"/>
            <consortium name="The Broad Institute Genome Sequencing Center for Infectious Disease"/>
            <person name="Wu L."/>
            <person name="Ma J."/>
        </authorList>
    </citation>
    <scope>NUCLEOTIDE SEQUENCE [LARGE SCALE GENOMIC DNA]</scope>
    <source>
        <strain evidence="9">JCM 6922</strain>
    </source>
</reference>
<gene>
    <name evidence="8" type="ORF">GCM10010421_45470</name>
</gene>
<dbReference type="InterPro" id="IPR002195">
    <property type="entry name" value="Dihydroorotase_CS"/>
</dbReference>
<protein>
    <submittedName>
        <fullName evidence="8">Dihydroorotase</fullName>
    </submittedName>
</protein>
<evidence type="ECO:0000259" key="7">
    <source>
        <dbReference type="Pfam" id="PF01979"/>
    </source>
</evidence>
<comment type="caution">
    <text evidence="8">The sequence shown here is derived from an EMBL/GenBank/DDBJ whole genome shotgun (WGS) entry which is preliminary data.</text>
</comment>
<feature type="region of interest" description="Disordered" evidence="6">
    <location>
        <begin position="464"/>
        <end position="483"/>
    </location>
</feature>
<dbReference type="EMBL" id="BAAATK010000033">
    <property type="protein sequence ID" value="GAA2448344.1"/>
    <property type="molecule type" value="Genomic_DNA"/>
</dbReference>
<dbReference type="InterPro" id="IPR050138">
    <property type="entry name" value="DHOase/Allantoinase_Hydrolase"/>
</dbReference>
<dbReference type="Gene3D" id="2.30.40.10">
    <property type="entry name" value="Urease, subunit C, domain 1"/>
    <property type="match status" value="1"/>
</dbReference>
<feature type="compositionally biased region" description="Basic and acidic residues" evidence="6">
    <location>
        <begin position="320"/>
        <end position="331"/>
    </location>
</feature>
<feature type="domain" description="Amidohydrolase-related" evidence="7">
    <location>
        <begin position="62"/>
        <end position="441"/>
    </location>
</feature>